<accession>A0AAV1U9J5</accession>
<evidence type="ECO:0000313" key="2">
    <source>
        <dbReference type="Proteomes" id="UP001162060"/>
    </source>
</evidence>
<comment type="caution">
    <text evidence="1">The sequence shown here is derived from an EMBL/GenBank/DDBJ whole genome shotgun (WGS) entry which is preliminary data.</text>
</comment>
<gene>
    <name evidence="1" type="ORF">PM001_LOCUS14939</name>
</gene>
<sequence length="58" mass="6424">MDTSSLLSTRRTRVLVGHKHDSVKPGGTTVLTSLNQLGDRLPSLTWNFYAAVTPVNWK</sequence>
<organism evidence="1 2">
    <name type="scientific">Peronospora matthiolae</name>
    <dbReference type="NCBI Taxonomy" id="2874970"/>
    <lineage>
        <taxon>Eukaryota</taxon>
        <taxon>Sar</taxon>
        <taxon>Stramenopiles</taxon>
        <taxon>Oomycota</taxon>
        <taxon>Peronosporomycetes</taxon>
        <taxon>Peronosporales</taxon>
        <taxon>Peronosporaceae</taxon>
        <taxon>Peronospora</taxon>
    </lineage>
</organism>
<dbReference type="EMBL" id="CAKLBY020000153">
    <property type="protein sequence ID" value="CAK7929789.1"/>
    <property type="molecule type" value="Genomic_DNA"/>
</dbReference>
<dbReference type="AlphaFoldDB" id="A0AAV1U9J5"/>
<name>A0AAV1U9J5_9STRA</name>
<reference evidence="1" key="1">
    <citation type="submission" date="2024-01" db="EMBL/GenBank/DDBJ databases">
        <authorList>
            <person name="Webb A."/>
        </authorList>
    </citation>
    <scope>NUCLEOTIDE SEQUENCE</scope>
    <source>
        <strain evidence="1">Pm1</strain>
    </source>
</reference>
<proteinExistence type="predicted"/>
<evidence type="ECO:0000313" key="1">
    <source>
        <dbReference type="EMBL" id="CAK7929789.1"/>
    </source>
</evidence>
<dbReference type="Proteomes" id="UP001162060">
    <property type="component" value="Unassembled WGS sequence"/>
</dbReference>
<protein>
    <submittedName>
        <fullName evidence="1">Uncharacterized protein</fullName>
    </submittedName>
</protein>